<evidence type="ECO:0000256" key="12">
    <source>
        <dbReference type="HAMAP-Rule" id="MF_01588"/>
    </source>
</evidence>
<comment type="caution">
    <text evidence="12">Lacks conserved residue(s) required for the propagation of feature annotation.</text>
</comment>
<dbReference type="EMBL" id="JACRSO010000002">
    <property type="protein sequence ID" value="MBC8528786.1"/>
    <property type="molecule type" value="Genomic_DNA"/>
</dbReference>
<comment type="cofactor">
    <cofactor evidence="12">
        <name>Mg(2+)</name>
        <dbReference type="ChEBI" id="CHEBI:18420"/>
    </cofactor>
    <cofactor evidence="12">
        <name>Mn(2+)</name>
        <dbReference type="ChEBI" id="CHEBI:29035"/>
    </cofactor>
</comment>
<dbReference type="CDD" id="cd17748">
    <property type="entry name" value="BRCT_DNA_ligase_like"/>
    <property type="match status" value="1"/>
</dbReference>
<protein>
    <recommendedName>
        <fullName evidence="12">DNA ligase</fullName>
        <ecNumber evidence="12">6.5.1.2</ecNumber>
    </recommendedName>
    <alternativeName>
        <fullName evidence="12">Polydeoxyribonucleotide synthase [NAD(+)]</fullName>
    </alternativeName>
</protein>
<keyword evidence="8 12" id="KW-0520">NAD</keyword>
<dbReference type="SUPFAM" id="SSF47781">
    <property type="entry name" value="RuvA domain 2-like"/>
    <property type="match status" value="1"/>
</dbReference>
<dbReference type="SMART" id="SM00292">
    <property type="entry name" value="BRCT"/>
    <property type="match status" value="1"/>
</dbReference>
<dbReference type="RefSeq" id="WP_249284754.1">
    <property type="nucleotide sequence ID" value="NZ_JACRSO010000002.1"/>
</dbReference>
<feature type="binding site" evidence="12">
    <location>
        <position position="424"/>
    </location>
    <ligand>
        <name>Zn(2+)</name>
        <dbReference type="ChEBI" id="CHEBI:29105"/>
    </ligand>
</feature>
<dbReference type="InterPro" id="IPR033136">
    <property type="entry name" value="DNA_ligase_CS"/>
</dbReference>
<comment type="function">
    <text evidence="1 12">DNA ligase that catalyzes the formation of phosphodiester linkages between 5'-phosphoryl and 3'-hydroxyl groups in double-stranded DNA using NAD as a coenzyme and as the energy source for the reaction. It is essential for DNA replication and repair of damaged DNA.</text>
</comment>
<evidence type="ECO:0000256" key="7">
    <source>
        <dbReference type="ARBA" id="ARBA00022842"/>
    </source>
</evidence>
<evidence type="ECO:0000256" key="8">
    <source>
        <dbReference type="ARBA" id="ARBA00023027"/>
    </source>
</evidence>
<keyword evidence="3 12" id="KW-0235">DNA replication</keyword>
<accession>A0A926HN53</accession>
<dbReference type="SUPFAM" id="SSF50249">
    <property type="entry name" value="Nucleic acid-binding proteins"/>
    <property type="match status" value="1"/>
</dbReference>
<feature type="binding site" evidence="12">
    <location>
        <position position="121"/>
    </location>
    <ligand>
        <name>NAD(+)</name>
        <dbReference type="ChEBI" id="CHEBI:57540"/>
    </ligand>
</feature>
<dbReference type="EC" id="6.5.1.2" evidence="12"/>
<dbReference type="InterPro" id="IPR001679">
    <property type="entry name" value="DNA_ligase"/>
</dbReference>
<comment type="catalytic activity">
    <reaction evidence="11 12">
        <text>NAD(+) + (deoxyribonucleotide)n-3'-hydroxyl + 5'-phospho-(deoxyribonucleotide)m = (deoxyribonucleotide)n+m + AMP + beta-nicotinamide D-nucleotide.</text>
        <dbReference type="EC" id="6.5.1.2"/>
    </reaction>
</comment>
<keyword evidence="9 12" id="KW-0234">DNA repair</keyword>
<dbReference type="GO" id="GO:0006260">
    <property type="term" value="P:DNA replication"/>
    <property type="evidence" value="ECO:0007669"/>
    <property type="project" value="UniProtKB-KW"/>
</dbReference>
<feature type="active site" description="N6-AMP-lysine intermediate" evidence="12">
    <location>
        <position position="123"/>
    </location>
</feature>
<dbReference type="Pfam" id="PF03120">
    <property type="entry name" value="OB_DNA_ligase"/>
    <property type="match status" value="1"/>
</dbReference>
<dbReference type="GO" id="GO:0046872">
    <property type="term" value="F:metal ion binding"/>
    <property type="evidence" value="ECO:0007669"/>
    <property type="project" value="UniProtKB-KW"/>
</dbReference>
<gene>
    <name evidence="12 14" type="primary">ligA</name>
    <name evidence="14" type="ORF">H8699_05005</name>
</gene>
<dbReference type="InterPro" id="IPR004150">
    <property type="entry name" value="NAD_DNA_ligase_OB"/>
</dbReference>
<evidence type="ECO:0000313" key="14">
    <source>
        <dbReference type="EMBL" id="MBC8528786.1"/>
    </source>
</evidence>
<dbReference type="Proteomes" id="UP000654279">
    <property type="component" value="Unassembled WGS sequence"/>
</dbReference>
<keyword evidence="10 12" id="KW-0464">Manganese</keyword>
<dbReference type="PROSITE" id="PS01056">
    <property type="entry name" value="DNA_LIGASE_N2"/>
    <property type="match status" value="1"/>
</dbReference>
<feature type="binding site" evidence="12">
    <location>
        <position position="430"/>
    </location>
    <ligand>
        <name>Zn(2+)</name>
        <dbReference type="ChEBI" id="CHEBI:29105"/>
    </ligand>
</feature>
<keyword evidence="4 12" id="KW-0479">Metal-binding</keyword>
<dbReference type="Gene3D" id="1.10.287.610">
    <property type="entry name" value="Helix hairpin bin"/>
    <property type="match status" value="1"/>
</dbReference>
<name>A0A926HN53_9FIRM</name>
<evidence type="ECO:0000256" key="10">
    <source>
        <dbReference type="ARBA" id="ARBA00023211"/>
    </source>
</evidence>
<reference evidence="14" key="1">
    <citation type="submission" date="2020-08" db="EMBL/GenBank/DDBJ databases">
        <title>Genome public.</title>
        <authorList>
            <person name="Liu C."/>
            <person name="Sun Q."/>
        </authorList>
    </citation>
    <scope>NUCLEOTIDE SEQUENCE</scope>
    <source>
        <strain evidence="14">NSJ-44</strain>
    </source>
</reference>
<dbReference type="GO" id="GO:0003677">
    <property type="term" value="F:DNA binding"/>
    <property type="evidence" value="ECO:0007669"/>
    <property type="project" value="InterPro"/>
</dbReference>
<feature type="binding site" evidence="12">
    <location>
        <position position="178"/>
    </location>
    <ligand>
        <name>NAD(+)</name>
        <dbReference type="ChEBI" id="CHEBI:57540"/>
    </ligand>
</feature>
<keyword evidence="5 12" id="KW-0227">DNA damage</keyword>
<evidence type="ECO:0000256" key="2">
    <source>
        <dbReference type="ARBA" id="ARBA00022598"/>
    </source>
</evidence>
<comment type="caution">
    <text evidence="14">The sequence shown here is derived from an EMBL/GenBank/DDBJ whole genome shotgun (WGS) entry which is preliminary data.</text>
</comment>
<dbReference type="Gene3D" id="3.40.50.10190">
    <property type="entry name" value="BRCT domain"/>
    <property type="match status" value="1"/>
</dbReference>
<dbReference type="InterPro" id="IPR036420">
    <property type="entry name" value="BRCT_dom_sf"/>
</dbReference>
<feature type="binding site" evidence="12">
    <location>
        <position position="408"/>
    </location>
    <ligand>
        <name>Zn(2+)</name>
        <dbReference type="ChEBI" id="CHEBI:29105"/>
    </ligand>
</feature>
<evidence type="ECO:0000256" key="6">
    <source>
        <dbReference type="ARBA" id="ARBA00022833"/>
    </source>
</evidence>
<dbReference type="Pfam" id="PF12826">
    <property type="entry name" value="HHH_2"/>
    <property type="match status" value="1"/>
</dbReference>
<dbReference type="FunFam" id="1.10.150.20:FF:000006">
    <property type="entry name" value="DNA ligase"/>
    <property type="match status" value="1"/>
</dbReference>
<keyword evidence="15" id="KW-1185">Reference proteome</keyword>
<dbReference type="Pfam" id="PF14520">
    <property type="entry name" value="HHH_5"/>
    <property type="match status" value="1"/>
</dbReference>
<evidence type="ECO:0000256" key="9">
    <source>
        <dbReference type="ARBA" id="ARBA00023204"/>
    </source>
</evidence>
<comment type="similarity">
    <text evidence="12">Belongs to the NAD-dependent DNA ligase family. LigA subfamily.</text>
</comment>
<dbReference type="GO" id="GO:0003911">
    <property type="term" value="F:DNA ligase (NAD+) activity"/>
    <property type="evidence" value="ECO:0007669"/>
    <property type="project" value="UniProtKB-UniRule"/>
</dbReference>
<evidence type="ECO:0000256" key="1">
    <source>
        <dbReference type="ARBA" id="ARBA00004067"/>
    </source>
</evidence>
<dbReference type="Pfam" id="PF01653">
    <property type="entry name" value="DNA_ligase_aden"/>
    <property type="match status" value="1"/>
</dbReference>
<feature type="domain" description="BRCT" evidence="13">
    <location>
        <begin position="589"/>
        <end position="665"/>
    </location>
</feature>
<dbReference type="PANTHER" id="PTHR23389:SF9">
    <property type="entry name" value="DNA LIGASE"/>
    <property type="match status" value="1"/>
</dbReference>
<dbReference type="FunFam" id="1.10.150.20:FF:000007">
    <property type="entry name" value="DNA ligase"/>
    <property type="match status" value="1"/>
</dbReference>
<evidence type="ECO:0000256" key="3">
    <source>
        <dbReference type="ARBA" id="ARBA00022705"/>
    </source>
</evidence>
<dbReference type="PROSITE" id="PS50172">
    <property type="entry name" value="BRCT"/>
    <property type="match status" value="1"/>
</dbReference>
<dbReference type="SMART" id="SM00278">
    <property type="entry name" value="HhH1"/>
    <property type="match status" value="4"/>
</dbReference>
<dbReference type="SMART" id="SM00532">
    <property type="entry name" value="LIGANc"/>
    <property type="match status" value="1"/>
</dbReference>
<dbReference type="Gene3D" id="3.30.470.30">
    <property type="entry name" value="DNA ligase/mRNA capping enzyme"/>
    <property type="match status" value="1"/>
</dbReference>
<dbReference type="InterPro" id="IPR013839">
    <property type="entry name" value="DNAligase_adenylation"/>
</dbReference>
<keyword evidence="2 12" id="KW-0436">Ligase</keyword>
<dbReference type="Gene3D" id="2.40.50.140">
    <property type="entry name" value="Nucleic acid-binding proteins"/>
    <property type="match status" value="1"/>
</dbReference>
<dbReference type="PIRSF" id="PIRSF001604">
    <property type="entry name" value="LigA"/>
    <property type="match status" value="1"/>
</dbReference>
<dbReference type="InterPro" id="IPR041663">
    <property type="entry name" value="DisA/LigA_HHH"/>
</dbReference>
<organism evidence="14 15">
    <name type="scientific">Luoshenia tenuis</name>
    <dbReference type="NCBI Taxonomy" id="2763654"/>
    <lineage>
        <taxon>Bacteria</taxon>
        <taxon>Bacillati</taxon>
        <taxon>Bacillota</taxon>
        <taxon>Clostridia</taxon>
        <taxon>Christensenellales</taxon>
        <taxon>Christensenellaceae</taxon>
        <taxon>Luoshenia</taxon>
    </lineage>
</organism>
<keyword evidence="6 12" id="KW-0862">Zinc</keyword>
<proteinExistence type="inferred from homology"/>
<evidence type="ECO:0000313" key="15">
    <source>
        <dbReference type="Proteomes" id="UP000654279"/>
    </source>
</evidence>
<evidence type="ECO:0000256" key="5">
    <source>
        <dbReference type="ARBA" id="ARBA00022763"/>
    </source>
</evidence>
<feature type="binding site" evidence="12">
    <location>
        <position position="315"/>
    </location>
    <ligand>
        <name>NAD(+)</name>
        <dbReference type="ChEBI" id="CHEBI:57540"/>
    </ligand>
</feature>
<dbReference type="SUPFAM" id="SSF56091">
    <property type="entry name" value="DNA ligase/mRNA capping enzyme, catalytic domain"/>
    <property type="match status" value="1"/>
</dbReference>
<dbReference type="Pfam" id="PF00533">
    <property type="entry name" value="BRCT"/>
    <property type="match status" value="1"/>
</dbReference>
<dbReference type="CDD" id="cd00114">
    <property type="entry name" value="LIGANc"/>
    <property type="match status" value="1"/>
</dbReference>
<dbReference type="GO" id="GO:0006281">
    <property type="term" value="P:DNA repair"/>
    <property type="evidence" value="ECO:0007669"/>
    <property type="project" value="UniProtKB-KW"/>
</dbReference>
<dbReference type="SUPFAM" id="SSF52113">
    <property type="entry name" value="BRCT domain"/>
    <property type="match status" value="1"/>
</dbReference>
<dbReference type="AlphaFoldDB" id="A0A926HN53"/>
<evidence type="ECO:0000256" key="11">
    <source>
        <dbReference type="ARBA" id="ARBA00034005"/>
    </source>
</evidence>
<dbReference type="InterPro" id="IPR013840">
    <property type="entry name" value="DNAligase_N"/>
</dbReference>
<evidence type="ECO:0000256" key="4">
    <source>
        <dbReference type="ARBA" id="ARBA00022723"/>
    </source>
</evidence>
<feature type="binding site" evidence="12">
    <location>
        <position position="291"/>
    </location>
    <ligand>
        <name>NAD(+)</name>
        <dbReference type="ChEBI" id="CHEBI:57540"/>
    </ligand>
</feature>
<dbReference type="NCBIfam" id="NF005932">
    <property type="entry name" value="PRK07956.1"/>
    <property type="match status" value="1"/>
</dbReference>
<keyword evidence="7 12" id="KW-0460">Magnesium</keyword>
<dbReference type="NCBIfam" id="TIGR00575">
    <property type="entry name" value="dnlj"/>
    <property type="match status" value="1"/>
</dbReference>
<feature type="binding site" evidence="12">
    <location>
        <begin position="81"/>
        <end position="82"/>
    </location>
    <ligand>
        <name>NAD(+)</name>
        <dbReference type="ChEBI" id="CHEBI:57540"/>
    </ligand>
</feature>
<dbReference type="InterPro" id="IPR003583">
    <property type="entry name" value="Hlx-hairpin-Hlx_DNA-bd_motif"/>
</dbReference>
<feature type="binding site" evidence="12">
    <location>
        <position position="144"/>
    </location>
    <ligand>
        <name>NAD(+)</name>
        <dbReference type="ChEBI" id="CHEBI:57540"/>
    </ligand>
</feature>
<dbReference type="InterPro" id="IPR001357">
    <property type="entry name" value="BRCT_dom"/>
</dbReference>
<evidence type="ECO:0000259" key="13">
    <source>
        <dbReference type="PROSITE" id="PS50172"/>
    </source>
</evidence>
<dbReference type="PANTHER" id="PTHR23389">
    <property type="entry name" value="CHROMOSOME TRANSMISSION FIDELITY FACTOR 18"/>
    <property type="match status" value="1"/>
</dbReference>
<dbReference type="InterPro" id="IPR010994">
    <property type="entry name" value="RuvA_2-like"/>
</dbReference>
<feature type="binding site" evidence="12">
    <location>
        <position position="411"/>
    </location>
    <ligand>
        <name>Zn(2+)</name>
        <dbReference type="ChEBI" id="CHEBI:29105"/>
    </ligand>
</feature>
<dbReference type="Gene3D" id="1.10.150.20">
    <property type="entry name" value="5' to 3' exonuclease, C-terminal subdomain"/>
    <property type="match status" value="2"/>
</dbReference>
<dbReference type="HAMAP" id="MF_01588">
    <property type="entry name" value="DNA_ligase_A"/>
    <property type="match status" value="1"/>
</dbReference>
<dbReference type="GO" id="GO:0005829">
    <property type="term" value="C:cytosol"/>
    <property type="evidence" value="ECO:0007669"/>
    <property type="project" value="TreeGrafter"/>
</dbReference>
<dbReference type="InterPro" id="IPR012340">
    <property type="entry name" value="NA-bd_OB-fold"/>
</dbReference>
<sequence length="670" mass="74781">MEDPRLIRMRQLVDEVNEHAYRYYVMDAPIISDAQWDKLFDELRDLEKETGTILPDSPSLRVGGTILEAFTPHTHLGPLWSMDKAKTREEVEVWAARAEKLWAAYNEDAVEKLPPIRYTVEYKYDGLTINLTYREGKLAQAATRGNGRTGEAILEQVRTIPTVPLSVPCMDTFEVQGEGIMRLSRLEEYNKTAQEPLKNARNGAAGALRNLDPGETARRKLDIFCYNVGYYEGQPPYRTYAEMTAFLQENRFPVGEFFRPCEDLNQVMEVIEQIDATRTELDYLIDGAVIKIDDLRTREVLGHTDRFPRWALAYKFSAEEMTTVVETITWEVGRTGKLTPLAHVAPVELAGATVKRATLNNFGDIQRKKVRLGGKVWIRRSNEVIPEIMGGVEDAEYPGEEVLPPEVCPACGTVLEEIGANLFCPNSLSCPPQLIWRMVHFASREAMDIETFSIKTAELLFKERDVRQVADLYALKAEDLVDLEGFAEKKAQRLLDELEKSKTRPLGNFLHALGIPGVGRKTARDLAEHFGSLEGLMQADAQELEQIDEIGGIIAQNIVGFFADGHIRNGIERLLAAGVAPVHQAVEKAQDNFFTGKTCVLTGTLSELKRDEAKALIEQAGGKAVGSVSKKTDYVIAGEEAGSKLDKALQLGVTVLSEAEFLQKIGYLGK</sequence>